<protein>
    <submittedName>
        <fullName evidence="2">Uncharacterized protein</fullName>
    </submittedName>
</protein>
<keyword evidence="1" id="KW-0175">Coiled coil</keyword>
<sequence>MPRRGGVGRIVSKEAQIAKAAAAIVEKEAERKRLSVEKTEKEAEEKRVVVEMAEKRVMKTDGKRMNGSDRVRDCVFLRASIFVRTHETPKWKQRRSNWKKSTVSDDLLTPHRHKFADWHLRIDRTPRGTDLEARRCFDEIDSWVHRMADDMNEGRHQSTSWNHKQATWSRKFAINEGDLLSRIKLHWVIGSNDSDDDSN</sequence>
<accession>A0A3G5A9E1</accession>
<reference evidence="2" key="1">
    <citation type="submission" date="2018-10" db="EMBL/GenBank/DDBJ databases">
        <title>Hidden diversity of soil giant viruses.</title>
        <authorList>
            <person name="Schulz F."/>
            <person name="Alteio L."/>
            <person name="Goudeau D."/>
            <person name="Ryan E.M."/>
            <person name="Malmstrom R.R."/>
            <person name="Blanchard J."/>
            <person name="Woyke T."/>
        </authorList>
    </citation>
    <scope>NUCLEOTIDE SEQUENCE</scope>
    <source>
        <strain evidence="2">HYV1</strain>
    </source>
</reference>
<evidence type="ECO:0000256" key="1">
    <source>
        <dbReference type="SAM" id="Coils"/>
    </source>
</evidence>
<feature type="coiled-coil region" evidence="1">
    <location>
        <begin position="10"/>
        <end position="56"/>
    </location>
</feature>
<name>A0A3G5A9E1_9VIRU</name>
<gene>
    <name evidence="2" type="ORF">Hyperionvirus10_38</name>
</gene>
<evidence type="ECO:0000313" key="2">
    <source>
        <dbReference type="EMBL" id="AYV83702.1"/>
    </source>
</evidence>
<organism evidence="2">
    <name type="scientific">Hyperionvirus sp</name>
    <dbReference type="NCBI Taxonomy" id="2487770"/>
    <lineage>
        <taxon>Viruses</taxon>
        <taxon>Varidnaviria</taxon>
        <taxon>Bamfordvirae</taxon>
        <taxon>Nucleocytoviricota</taxon>
        <taxon>Megaviricetes</taxon>
        <taxon>Imitervirales</taxon>
        <taxon>Mimiviridae</taxon>
        <taxon>Klosneuvirinae</taxon>
    </lineage>
</organism>
<dbReference type="EMBL" id="MK072392">
    <property type="protein sequence ID" value="AYV83702.1"/>
    <property type="molecule type" value="Genomic_DNA"/>
</dbReference>
<proteinExistence type="predicted"/>